<dbReference type="Gene3D" id="3.40.50.1010">
    <property type="entry name" value="5'-nuclease"/>
    <property type="match status" value="1"/>
</dbReference>
<dbReference type="Proteomes" id="UP000269431">
    <property type="component" value="Chromosome"/>
</dbReference>
<dbReference type="Proteomes" id="UP000273443">
    <property type="component" value="Chromosome"/>
</dbReference>
<evidence type="ECO:0000313" key="18">
    <source>
        <dbReference type="Proteomes" id="UP000273443"/>
    </source>
</evidence>
<dbReference type="EMBL" id="CP033235">
    <property type="protein sequence ID" value="AZF67611.1"/>
    <property type="molecule type" value="Genomic_DNA"/>
</dbReference>
<dbReference type="InterPro" id="IPR029060">
    <property type="entry name" value="PIN-like_dom_sf"/>
</dbReference>
<dbReference type="AlphaFoldDB" id="A0A0E3KBK9"/>
<evidence type="ECO:0000313" key="10">
    <source>
        <dbReference type="EMBL" id="AZF80688.1"/>
    </source>
</evidence>
<evidence type="ECO:0000313" key="8">
    <source>
        <dbReference type="EMBL" id="AZF75475.1"/>
    </source>
</evidence>
<reference evidence="4" key="3">
    <citation type="submission" date="2018-10" db="EMBL/GenBank/DDBJ databases">
        <authorList>
            <person name="McCarthy S."/>
            <person name="Gradnigo J."/>
            <person name="Johnson T."/>
            <person name="Payne S."/>
            <person name="Lipzen A."/>
            <person name="Schackwitz W."/>
            <person name="Martin J."/>
            <person name="Moriyama E."/>
            <person name="Blum P."/>
        </authorList>
    </citation>
    <scope>NUCLEOTIDE SEQUENCE</scope>
    <source>
        <strain evidence="2">SARC-B</strain>
        <strain evidence="3">SARC-C</strain>
        <strain evidence="4">SULA</strain>
    </source>
</reference>
<name>A0A0E3KBK9_SACSO</name>
<evidence type="ECO:0000313" key="16">
    <source>
        <dbReference type="Proteomes" id="UP000269431"/>
    </source>
</evidence>
<evidence type="ECO:0000313" key="20">
    <source>
        <dbReference type="Proteomes" id="UP000278715"/>
    </source>
</evidence>
<dbReference type="EMBL" id="CP033240">
    <property type="protein sequence ID" value="AZF80688.1"/>
    <property type="molecule type" value="Genomic_DNA"/>
</dbReference>
<evidence type="ECO:0000313" key="3">
    <source>
        <dbReference type="EMBL" id="AKA75810.1"/>
    </source>
</evidence>
<dbReference type="Pfam" id="PF01850">
    <property type="entry name" value="PIN"/>
    <property type="match status" value="1"/>
</dbReference>
<dbReference type="EMBL" id="CP033236">
    <property type="protein sequence ID" value="AZF70231.1"/>
    <property type="molecule type" value="Genomic_DNA"/>
</dbReference>
<evidence type="ECO:0000313" key="13">
    <source>
        <dbReference type="Proteomes" id="UP000033085"/>
    </source>
</evidence>
<sequence>MEKSIIVDTYAILAMAYGELTKRGEEVMAGIRSGLYEGVIPSTVVFEFIVHWLRSRIPSLKSIDEARTFLFTYFKVNELTSDDFIDSAKIKKEGDDILAKEMNGRRLSIVDSTIIHLAKKLGVGIITGDKDLTLVARKLGIEIIW</sequence>
<proteinExistence type="predicted"/>
<evidence type="ECO:0000259" key="1">
    <source>
        <dbReference type="Pfam" id="PF01850"/>
    </source>
</evidence>
<dbReference type="EMBL" id="CP011055">
    <property type="protein sequence ID" value="AKA73112.1"/>
    <property type="molecule type" value="Genomic_DNA"/>
</dbReference>
<dbReference type="EMBL" id="CP033237">
    <property type="protein sequence ID" value="AZF72851.1"/>
    <property type="molecule type" value="Genomic_DNA"/>
</dbReference>
<dbReference type="KEGG" id="ssoa:SULA_0735"/>
<gene>
    <name evidence="4" type="ORF">SULA_0735</name>
    <name evidence="2" type="ORF">SULB_0737</name>
    <name evidence="3" type="ORF">SULC_0735</name>
    <name evidence="5" type="ORF">SULG_03745</name>
    <name evidence="6" type="ORF">SULH_03745</name>
    <name evidence="7" type="ORF">SULI_03745</name>
    <name evidence="8" type="ORF">SULM_03745</name>
    <name evidence="9" type="ORF">SULN_03745</name>
    <name evidence="10" type="ORF">SULO_03755</name>
    <name evidence="11" type="ORF">SULZ_03795</name>
</gene>
<dbReference type="EMBL" id="CP011057">
    <property type="protein sequence ID" value="AKA78502.1"/>
    <property type="molecule type" value="Genomic_DNA"/>
</dbReference>
<dbReference type="Proteomes" id="UP000033057">
    <property type="component" value="Chromosome"/>
</dbReference>
<dbReference type="RefSeq" id="WP_009990967.1">
    <property type="nucleotide sequence ID" value="NZ_CP011055.2"/>
</dbReference>
<reference evidence="15 16" key="2">
    <citation type="journal article" date="2018" name="Proc. Natl. Acad. Sci. U.S.A.">
        <title>Nonmutational mechanism of inheritance in the Archaeon Sulfolobus solfataricus.</title>
        <authorList>
            <person name="Payne S."/>
            <person name="McCarthy S."/>
            <person name="Johnson T."/>
            <person name="North E."/>
            <person name="Blum P."/>
        </authorList>
    </citation>
    <scope>NUCLEOTIDE SEQUENCE [LARGE SCALE GENOMIC DNA]</scope>
    <source>
        <strain evidence="6 15">SARC-H</strain>
        <strain evidence="7 19">SARC-I</strain>
        <strain evidence="9 20">SARC-N</strain>
        <strain evidence="10 21">SARC-O</strain>
        <strain evidence="11 16">SUL120</strain>
        <strain evidence="5 17">SULG</strain>
        <strain evidence="8 18">SULM</strain>
    </source>
</reference>
<evidence type="ECO:0000313" key="17">
    <source>
        <dbReference type="Proteomes" id="UP000273194"/>
    </source>
</evidence>
<evidence type="ECO:0000313" key="9">
    <source>
        <dbReference type="EMBL" id="AZF78083.1"/>
    </source>
</evidence>
<accession>A0A0E3KBK9</accession>
<feature type="domain" description="PIN" evidence="1">
    <location>
        <begin position="5"/>
        <end position="137"/>
    </location>
</feature>
<protein>
    <submittedName>
        <fullName evidence="4">Type II toxin-antitoxin system VapC family toxin</fullName>
    </submittedName>
</protein>
<dbReference type="EMBL" id="CP033238">
    <property type="protein sequence ID" value="AZF75475.1"/>
    <property type="molecule type" value="Genomic_DNA"/>
</dbReference>
<dbReference type="Proteomes" id="UP000267993">
    <property type="component" value="Chromosome"/>
</dbReference>
<dbReference type="Proteomes" id="UP000273194">
    <property type="component" value="Chromosome"/>
</dbReference>
<evidence type="ECO:0000313" key="19">
    <source>
        <dbReference type="Proteomes" id="UP000275843"/>
    </source>
</evidence>
<dbReference type="Proteomes" id="UP000033085">
    <property type="component" value="Chromosome"/>
</dbReference>
<dbReference type="SUPFAM" id="SSF88723">
    <property type="entry name" value="PIN domain-like"/>
    <property type="match status" value="1"/>
</dbReference>
<evidence type="ECO:0000313" key="12">
    <source>
        <dbReference type="Proteomes" id="UP000033057"/>
    </source>
</evidence>
<evidence type="ECO:0000313" key="6">
    <source>
        <dbReference type="EMBL" id="AZF70231.1"/>
    </source>
</evidence>
<evidence type="ECO:0000313" key="7">
    <source>
        <dbReference type="EMBL" id="AZF72851.1"/>
    </source>
</evidence>
<evidence type="ECO:0000313" key="11">
    <source>
        <dbReference type="EMBL" id="AZF83296.1"/>
    </source>
</evidence>
<evidence type="ECO:0000313" key="14">
    <source>
        <dbReference type="Proteomes" id="UP000033106"/>
    </source>
</evidence>
<dbReference type="OMA" id="FEFIVYW"/>
<evidence type="ECO:0000313" key="5">
    <source>
        <dbReference type="EMBL" id="AZF67611.1"/>
    </source>
</evidence>
<dbReference type="EMBL" id="CP033239">
    <property type="protein sequence ID" value="AZF78083.1"/>
    <property type="molecule type" value="Genomic_DNA"/>
</dbReference>
<dbReference type="GeneID" id="7796667"/>
<evidence type="ECO:0000313" key="4">
    <source>
        <dbReference type="EMBL" id="AKA78502.1"/>
    </source>
</evidence>
<dbReference type="PATRIC" id="fig|2287.6.peg.771"/>
<organism evidence="4 14">
    <name type="scientific">Saccharolobus solfataricus</name>
    <name type="common">Sulfolobus solfataricus</name>
    <dbReference type="NCBI Taxonomy" id="2287"/>
    <lineage>
        <taxon>Archaea</taxon>
        <taxon>Thermoproteota</taxon>
        <taxon>Thermoprotei</taxon>
        <taxon>Sulfolobales</taxon>
        <taxon>Sulfolobaceae</taxon>
        <taxon>Saccharolobus</taxon>
    </lineage>
</organism>
<dbReference type="KEGG" id="ssof:SULC_0735"/>
<dbReference type="InterPro" id="IPR002716">
    <property type="entry name" value="PIN_dom"/>
</dbReference>
<dbReference type="EMBL" id="CP011056">
    <property type="protein sequence ID" value="AKA75810.1"/>
    <property type="molecule type" value="Genomic_DNA"/>
</dbReference>
<dbReference type="Proteomes" id="UP000282269">
    <property type="component" value="Chromosome"/>
</dbReference>
<evidence type="ECO:0000313" key="2">
    <source>
        <dbReference type="EMBL" id="AKA73112.1"/>
    </source>
</evidence>
<dbReference type="KEGG" id="ssol:SULB_0737"/>
<evidence type="ECO:0000313" key="21">
    <source>
        <dbReference type="Proteomes" id="UP000282269"/>
    </source>
</evidence>
<dbReference type="Proteomes" id="UP000033106">
    <property type="component" value="Chromosome"/>
</dbReference>
<dbReference type="Proteomes" id="UP000278715">
    <property type="component" value="Chromosome"/>
</dbReference>
<evidence type="ECO:0000313" key="15">
    <source>
        <dbReference type="Proteomes" id="UP000267993"/>
    </source>
</evidence>
<dbReference type="EMBL" id="CP033241">
    <property type="protein sequence ID" value="AZF83296.1"/>
    <property type="molecule type" value="Genomic_DNA"/>
</dbReference>
<reference evidence="12 13" key="1">
    <citation type="journal article" date="2015" name="Genome Announc.">
        <title>Complete Genome Sequence of Sulfolobus solfataricus Strain 98/2 and Evolved Derivatives.</title>
        <authorList>
            <person name="McCarthy S."/>
            <person name="Gradnigo J."/>
            <person name="Johnson T."/>
            <person name="Payne S."/>
            <person name="Lipzen A."/>
            <person name="Martin J."/>
            <person name="Schackwitz W."/>
            <person name="Moriyama E."/>
            <person name="Blum P."/>
        </authorList>
    </citation>
    <scope>NUCLEOTIDE SEQUENCE [LARGE SCALE GENOMIC DNA]</scope>
    <source>
        <strain evidence="12">98/2 SULC</strain>
        <strain evidence="2">SARC-B</strain>
        <strain evidence="3">SARC-C</strain>
        <strain evidence="4 14">SULA</strain>
        <strain evidence="13">SULB</strain>
    </source>
</reference>
<dbReference type="Proteomes" id="UP000275843">
    <property type="component" value="Chromosome"/>
</dbReference>